<protein>
    <submittedName>
        <fullName evidence="2">Uncharacterized protein</fullName>
    </submittedName>
</protein>
<feature type="transmembrane region" description="Helical" evidence="1">
    <location>
        <begin position="398"/>
        <end position="422"/>
    </location>
</feature>
<comment type="caution">
    <text evidence="2">The sequence shown here is derived from an EMBL/GenBank/DDBJ whole genome shotgun (WGS) entry which is preliminary data.</text>
</comment>
<dbReference type="Proteomes" id="UP000230935">
    <property type="component" value="Unassembled WGS sequence"/>
</dbReference>
<dbReference type="AlphaFoldDB" id="A0A2H0W107"/>
<keyword evidence="1" id="KW-1133">Transmembrane helix</keyword>
<organism evidence="2 3">
    <name type="scientific">Candidatus Buchananbacteria bacterium CG10_big_fil_rev_8_21_14_0_10_42_9</name>
    <dbReference type="NCBI Taxonomy" id="1974526"/>
    <lineage>
        <taxon>Bacteria</taxon>
        <taxon>Candidatus Buchananiibacteriota</taxon>
    </lineage>
</organism>
<reference evidence="3" key="1">
    <citation type="submission" date="2017-09" db="EMBL/GenBank/DDBJ databases">
        <title>Depth-based differentiation of microbial function through sediment-hosted aquifers and enrichment of novel symbionts in the deep terrestrial subsurface.</title>
        <authorList>
            <person name="Probst A.J."/>
            <person name="Ladd B."/>
            <person name="Jarett J.K."/>
            <person name="Geller-Mcgrath D.E."/>
            <person name="Sieber C.M.K."/>
            <person name="Emerson J.B."/>
            <person name="Anantharaman K."/>
            <person name="Thomas B.C."/>
            <person name="Malmstrom R."/>
            <person name="Stieglmeier M."/>
            <person name="Klingl A."/>
            <person name="Woyke T."/>
            <person name="Ryan C.M."/>
            <person name="Banfield J.F."/>
        </authorList>
    </citation>
    <scope>NUCLEOTIDE SEQUENCE [LARGE SCALE GENOMIC DNA]</scope>
</reference>
<feature type="transmembrane region" description="Helical" evidence="1">
    <location>
        <begin position="309"/>
        <end position="327"/>
    </location>
</feature>
<evidence type="ECO:0000313" key="3">
    <source>
        <dbReference type="Proteomes" id="UP000230935"/>
    </source>
</evidence>
<sequence>MAQKQITPLVEDLVKQFKPTVYKEFVPPDVEKLEVSLITTKIVSFYERIRNTLDYQEEHLVRRNGIARYLRRMIIVEGKRKNLAQTLLTELIRTKYLENKKVPVTKIPDIEKIIDKYLYLIEPYDKTITDRKSSAVVKWLIAVMACEIEEKLFPLVRDRATVMAMYQYLKTELVYVNNPLPEQERDVQLYLTVWRGLIKSDHPLLRYELLKLYYPDWNNPSAETSSGASAHLEKLIDNIDRQIKNPFGEKLTRFLKKHNIYFSILRDVLMVKASDSMATVSDTGKLSLAVEDACNTRYKEARKKLHRSVVRSVLYIFITKMTLGLILEVPYDLIVYGSVIFTPLIINIVFHPVLMFLITIPISVPSKKNTQKIVKGVSDIIYGEKSDKLIYKHRRSSVTLNFFFGLFYLLMFAVSFGIIITILRRLDFSVLSGFLFLLFLSIISFFAIRIRYHAKELVVLDRRDGILSFLFDILTLPILRAGRWVSMNSQKINIFIFILDNIIEAPLKMVVSGVEELTGFVKEKKEELQ</sequence>
<feature type="transmembrane region" description="Helical" evidence="1">
    <location>
        <begin position="333"/>
        <end position="358"/>
    </location>
</feature>
<keyword evidence="1" id="KW-0812">Transmembrane</keyword>
<dbReference type="EMBL" id="PEZZ01000027">
    <property type="protein sequence ID" value="PIS04987.1"/>
    <property type="molecule type" value="Genomic_DNA"/>
</dbReference>
<gene>
    <name evidence="2" type="ORF">COT81_03415</name>
</gene>
<evidence type="ECO:0000313" key="2">
    <source>
        <dbReference type="EMBL" id="PIS04987.1"/>
    </source>
</evidence>
<accession>A0A2H0W107</accession>
<feature type="transmembrane region" description="Helical" evidence="1">
    <location>
        <begin position="428"/>
        <end position="448"/>
    </location>
</feature>
<name>A0A2H0W107_9BACT</name>
<evidence type="ECO:0000256" key="1">
    <source>
        <dbReference type="SAM" id="Phobius"/>
    </source>
</evidence>
<keyword evidence="1" id="KW-0472">Membrane</keyword>
<proteinExistence type="predicted"/>